<proteinExistence type="predicted"/>
<keyword evidence="2" id="KW-1185">Reference proteome</keyword>
<dbReference type="Proteomes" id="UP000308730">
    <property type="component" value="Unassembled WGS sequence"/>
</dbReference>
<comment type="caution">
    <text evidence="1">The sequence shown here is derived from an EMBL/GenBank/DDBJ whole genome shotgun (WGS) entry which is preliminary data.</text>
</comment>
<dbReference type="EMBL" id="SGPM01000017">
    <property type="protein sequence ID" value="THH32641.1"/>
    <property type="molecule type" value="Genomic_DNA"/>
</dbReference>
<organism evidence="1 2">
    <name type="scientific">Antrodiella citrinella</name>
    <dbReference type="NCBI Taxonomy" id="2447956"/>
    <lineage>
        <taxon>Eukaryota</taxon>
        <taxon>Fungi</taxon>
        <taxon>Dikarya</taxon>
        <taxon>Basidiomycota</taxon>
        <taxon>Agaricomycotina</taxon>
        <taxon>Agaricomycetes</taxon>
        <taxon>Polyporales</taxon>
        <taxon>Steccherinaceae</taxon>
        <taxon>Antrodiella</taxon>
    </lineage>
</organism>
<protein>
    <submittedName>
        <fullName evidence="1">Uncharacterized protein</fullName>
    </submittedName>
</protein>
<sequence>MPIMRTSDPSLRCFPIRLHDSIVGEDRPLADKYNRLIRHPYALDFDCDLTLCSSSEPGAEYSMQLQPQAVQITDILHSGPHSTVYLGRYRCDDDQELEIALKFADNEKIPREAVAYSCQWAYIFNEHLNEEEFSGIDTQCLRLYKLGTEMRFWEHGKIRPDTGMFVRKVETPNIPPQHIIYRLGNISLNIGGSTATKRDYPLCLAVRFYQEVQRLLDKVAFQEIFEKKHFILFRLHMHGVPFTPMRIPNYEGSWTSDTERIARGPVICQYSSDRIYSSLHVVKDTIPNLPSQHIIDRIAESIVLNVDVHQLLETIEFEAIFEARDLIMFRLHKEWHLKQCVPVMPSHCDILANKLLRKQDFTPTVLPGYEGQWVYDTEEGFDAFLKKLLEDKDLGFNILLSETLVWL</sequence>
<dbReference type="AlphaFoldDB" id="A0A4S4N477"/>
<name>A0A4S4N477_9APHY</name>
<accession>A0A4S4N477</accession>
<evidence type="ECO:0000313" key="2">
    <source>
        <dbReference type="Proteomes" id="UP000308730"/>
    </source>
</evidence>
<evidence type="ECO:0000313" key="1">
    <source>
        <dbReference type="EMBL" id="THH32641.1"/>
    </source>
</evidence>
<reference evidence="1 2" key="1">
    <citation type="submission" date="2019-02" db="EMBL/GenBank/DDBJ databases">
        <title>Genome sequencing of the rare red list fungi Antrodiella citrinella (Flaviporus citrinellus).</title>
        <authorList>
            <person name="Buettner E."/>
            <person name="Kellner H."/>
        </authorList>
    </citation>
    <scope>NUCLEOTIDE SEQUENCE [LARGE SCALE GENOMIC DNA]</scope>
    <source>
        <strain evidence="1 2">DSM 108506</strain>
    </source>
</reference>
<gene>
    <name evidence="1" type="ORF">EUX98_g1535</name>
</gene>